<dbReference type="SMART" id="SM01410">
    <property type="entry name" value="DIM1"/>
    <property type="match status" value="1"/>
</dbReference>
<dbReference type="InterPro" id="IPR004123">
    <property type="entry name" value="Dim1"/>
</dbReference>
<keyword evidence="12" id="KW-1185">Reference proteome</keyword>
<dbReference type="InterPro" id="IPR036249">
    <property type="entry name" value="Thioredoxin-like_sf"/>
</dbReference>
<keyword evidence="5 10" id="KW-0539">Nucleus</keyword>
<keyword evidence="3 10" id="KW-0507">mRNA processing</keyword>
<dbReference type="AlphaFoldDB" id="A0AAV0TW81"/>
<gene>
    <name evidence="11" type="ORF">HBR001_LOCUS4049</name>
</gene>
<keyword evidence="6" id="KW-0131">Cell cycle</keyword>
<dbReference type="Gene3D" id="3.40.30.10">
    <property type="entry name" value="Glutaredoxin"/>
    <property type="match status" value="1"/>
</dbReference>
<sequence length="150" mass="17084">MSALFLEQLVTKAAVDDAIRGTRDRVLVLRFGRASDVTCLQQDDVLARCEHALSKMARLCLVEAEHVPVYCHYFDITLIPATVFFVNGQHMKVDYGTPDHTKFIGAFRTKQDFIDLVEVIYRGARHGKSIVNCPIEKSHIPQYDLIYKDI</sequence>
<evidence type="ECO:0000256" key="7">
    <source>
        <dbReference type="ARBA" id="ARBA00060348"/>
    </source>
</evidence>
<evidence type="ECO:0000256" key="3">
    <source>
        <dbReference type="ARBA" id="ARBA00022664"/>
    </source>
</evidence>
<dbReference type="Pfam" id="PF02966">
    <property type="entry name" value="DIM1"/>
    <property type="match status" value="1"/>
</dbReference>
<accession>A0AAV0TW81</accession>
<comment type="subunit">
    <text evidence="8">Homodimer. Interacts with the U5-102 kDa protein subunit of the spliceosome.</text>
</comment>
<evidence type="ECO:0000256" key="5">
    <source>
        <dbReference type="ARBA" id="ARBA00023242"/>
    </source>
</evidence>
<dbReference type="GO" id="GO:0046540">
    <property type="term" value="C:U4/U6 x U5 tri-snRNP complex"/>
    <property type="evidence" value="ECO:0007669"/>
    <property type="project" value="UniProtKB-UniRule"/>
</dbReference>
<proteinExistence type="inferred from homology"/>
<evidence type="ECO:0000256" key="10">
    <source>
        <dbReference type="PIRNR" id="PIRNR017199"/>
    </source>
</evidence>
<evidence type="ECO:0000256" key="6">
    <source>
        <dbReference type="ARBA" id="ARBA00023306"/>
    </source>
</evidence>
<evidence type="ECO:0000256" key="2">
    <source>
        <dbReference type="ARBA" id="ARBA00008241"/>
    </source>
</evidence>
<reference evidence="11" key="1">
    <citation type="submission" date="2022-12" db="EMBL/GenBank/DDBJ databases">
        <authorList>
            <person name="Webb A."/>
        </authorList>
    </citation>
    <scope>NUCLEOTIDE SEQUENCE</scope>
    <source>
        <strain evidence="11">Hp1</strain>
    </source>
</reference>
<organism evidence="11 12">
    <name type="scientific">Hyaloperonospora brassicae</name>
    <name type="common">Brassica downy mildew</name>
    <name type="synonym">Peronospora brassicae</name>
    <dbReference type="NCBI Taxonomy" id="162125"/>
    <lineage>
        <taxon>Eukaryota</taxon>
        <taxon>Sar</taxon>
        <taxon>Stramenopiles</taxon>
        <taxon>Oomycota</taxon>
        <taxon>Peronosporomycetes</taxon>
        <taxon>Peronosporales</taxon>
        <taxon>Peronosporaceae</taxon>
        <taxon>Hyaloperonospora</taxon>
    </lineage>
</organism>
<comment type="function">
    <text evidence="7">Essential role in pre-mRNA splicing. Required in cell cycle progression for S/G(2) transition.</text>
</comment>
<comment type="similarity">
    <text evidence="2 10">Belongs to the DIM1 family.</text>
</comment>
<evidence type="ECO:0000256" key="9">
    <source>
        <dbReference type="ARBA" id="ARBA00074495"/>
    </source>
</evidence>
<name>A0AAV0TW81_HYABA</name>
<dbReference type="FunFam" id="3.40.30.10:FF:000059">
    <property type="entry name" value="Thioredoxin-like protein"/>
    <property type="match status" value="1"/>
</dbReference>
<evidence type="ECO:0000256" key="4">
    <source>
        <dbReference type="ARBA" id="ARBA00023187"/>
    </source>
</evidence>
<keyword evidence="4 10" id="KW-0508">mRNA splicing</keyword>
<dbReference type="PIRSF" id="PIRSF017199">
    <property type="entry name" value="mRNA_splic_U5"/>
    <property type="match status" value="1"/>
</dbReference>
<dbReference type="Proteomes" id="UP001162031">
    <property type="component" value="Unassembled WGS sequence"/>
</dbReference>
<dbReference type="PANTHER" id="PTHR12052">
    <property type="entry name" value="THIOREDOXIN-LIKE PROTEN 4A, 4B"/>
    <property type="match status" value="1"/>
</dbReference>
<evidence type="ECO:0000313" key="12">
    <source>
        <dbReference type="Proteomes" id="UP001162031"/>
    </source>
</evidence>
<dbReference type="GO" id="GO:0005681">
    <property type="term" value="C:spliceosomal complex"/>
    <property type="evidence" value="ECO:0007669"/>
    <property type="project" value="TreeGrafter"/>
</dbReference>
<comment type="caution">
    <text evidence="11">The sequence shown here is derived from an EMBL/GenBank/DDBJ whole genome shotgun (WGS) entry which is preliminary data.</text>
</comment>
<dbReference type="GO" id="GO:0000398">
    <property type="term" value="P:mRNA splicing, via spliceosome"/>
    <property type="evidence" value="ECO:0007669"/>
    <property type="project" value="InterPro"/>
</dbReference>
<evidence type="ECO:0000256" key="1">
    <source>
        <dbReference type="ARBA" id="ARBA00004123"/>
    </source>
</evidence>
<dbReference type="EMBL" id="CANTFL010000745">
    <property type="protein sequence ID" value="CAI5727274.1"/>
    <property type="molecule type" value="Genomic_DNA"/>
</dbReference>
<dbReference type="PANTHER" id="PTHR12052:SF4">
    <property type="entry name" value="THIOREDOXIN-LIKE PROTEIN 4B"/>
    <property type="match status" value="1"/>
</dbReference>
<dbReference type="GO" id="GO:0005682">
    <property type="term" value="C:U5 snRNP"/>
    <property type="evidence" value="ECO:0007669"/>
    <property type="project" value="TreeGrafter"/>
</dbReference>
<dbReference type="SUPFAM" id="SSF52833">
    <property type="entry name" value="Thioredoxin-like"/>
    <property type="match status" value="1"/>
</dbReference>
<evidence type="ECO:0000313" key="11">
    <source>
        <dbReference type="EMBL" id="CAI5727274.1"/>
    </source>
</evidence>
<evidence type="ECO:0000256" key="8">
    <source>
        <dbReference type="ARBA" id="ARBA00063722"/>
    </source>
</evidence>
<comment type="subcellular location">
    <subcellularLocation>
        <location evidence="1 10">Nucleus</location>
    </subcellularLocation>
</comment>
<protein>
    <recommendedName>
        <fullName evidence="9">Thioredoxin-like protein 4B</fullName>
    </recommendedName>
</protein>